<keyword evidence="11 14" id="KW-0175">Coiled coil</keyword>
<dbReference type="InterPro" id="IPR018957">
    <property type="entry name" value="Znf_C3HC4_RING-type"/>
</dbReference>
<keyword evidence="7 13" id="KW-0863">Zinc-finger</keyword>
<dbReference type="InterPro" id="IPR001841">
    <property type="entry name" value="Znf_RING"/>
</dbReference>
<dbReference type="EMBL" id="KZ305030">
    <property type="protein sequence ID" value="PIA50302.1"/>
    <property type="molecule type" value="Genomic_DNA"/>
</dbReference>
<comment type="similarity">
    <text evidence="4 14">Belongs to the BRE1 family.</text>
</comment>
<feature type="coiled-coil region" evidence="15">
    <location>
        <begin position="418"/>
        <end position="445"/>
    </location>
</feature>
<dbReference type="InterPro" id="IPR013083">
    <property type="entry name" value="Znf_RING/FYVE/PHD"/>
</dbReference>
<dbReference type="GO" id="GO:0006325">
    <property type="term" value="P:chromatin organization"/>
    <property type="evidence" value="ECO:0007669"/>
    <property type="project" value="UniProtKB-KW"/>
</dbReference>
<comment type="catalytic activity">
    <reaction evidence="1 14">
        <text>S-ubiquitinyl-[E2 ubiquitin-conjugating enzyme]-L-cysteine + [acceptor protein]-L-lysine = [E2 ubiquitin-conjugating enzyme]-L-cysteine + N(6)-ubiquitinyl-[acceptor protein]-L-lysine.</text>
        <dbReference type="EC" id="2.3.2.27"/>
    </reaction>
</comment>
<dbReference type="PROSITE" id="PS00518">
    <property type="entry name" value="ZF_RING_1"/>
    <property type="match status" value="1"/>
</dbReference>
<evidence type="ECO:0000256" key="3">
    <source>
        <dbReference type="ARBA" id="ARBA00004906"/>
    </source>
</evidence>
<dbReference type="PANTHER" id="PTHR23163">
    <property type="entry name" value="RING FINGER PROTEIN-RELATED"/>
    <property type="match status" value="1"/>
</dbReference>
<organism evidence="18 19">
    <name type="scientific">Aquilegia coerulea</name>
    <name type="common">Rocky mountain columbine</name>
    <dbReference type="NCBI Taxonomy" id="218851"/>
    <lineage>
        <taxon>Eukaryota</taxon>
        <taxon>Viridiplantae</taxon>
        <taxon>Streptophyta</taxon>
        <taxon>Embryophyta</taxon>
        <taxon>Tracheophyta</taxon>
        <taxon>Spermatophyta</taxon>
        <taxon>Magnoliopsida</taxon>
        <taxon>Ranunculales</taxon>
        <taxon>Ranunculaceae</taxon>
        <taxon>Thalictroideae</taxon>
        <taxon>Aquilegia</taxon>
    </lineage>
</organism>
<dbReference type="OrthoDB" id="10266039at2759"/>
<keyword evidence="12 14" id="KW-0539">Nucleus</keyword>
<dbReference type="CDD" id="cd16499">
    <property type="entry name" value="RING-HC_Bre1-like"/>
    <property type="match status" value="1"/>
</dbReference>
<dbReference type="UniPathway" id="UPA00143"/>
<evidence type="ECO:0000256" key="15">
    <source>
        <dbReference type="SAM" id="Coils"/>
    </source>
</evidence>
<sequence>MGSTESDRKRRHFNSVSPTAALSATKKHPLLPISEEKKLDTAVLKYQNQKLVQQLEVQKAEYIATESKLCELKDKQQASDDTLTVIKRSWNKLIDDLESCSIGTKGSNANGQDIKDLSVLSDKVSPSPEDTFFSRLVDNGATESCSTNKTFNQVEVDCEVYSAKTRNILHNIVTSISDVWNLERGMLAAMSEALPRTDPSRLKTTNDLATEVKNLRLALGDLHLKHKLVAGELQSHRDINAKDKAELKRLEGELKNTVLELNENNEKLASLKAQRDAAKGASFPVLSLGNSRVSGDKGRDKQKDVQDMESELKDLMDLASSRLLELKSLHEQRIGILNKLLGLQTSMKSVKHITSTQAYRLVSDQLEKSKTELARYQALFEKLQVEKDNLVWREAEVNLKIDLADIFQRASAVADSRISGLEKLIQKQIDDRNMLEAKLEEASREPGRKEIITEFKALVSSFPKKMSIMQNQLSNYKEAASEVHSLRAEVQSLSNILTKKLKELELLSGRCASQSAEIQKLKAMAHDLRDSDQELKLFLEMYQRESTESRELMEARDSEYHAWAHVQSLKSSLDEHSLESRVKAANEAEAISQQRLATAEAEIADLRQRLDTSTSDVSELSDVLKSKHEEGEAYLSEIETIGQAYEDMQTQNQHLLQQITERDDYNIKVLVLEGAKARQLQDALRMEKQTMETELRQANASMDFYSMKGARIEDQLRMLSEHREKLGEDKRRSSAILDNIQRRLLDSRRESQKLRGSLGESQSKVEGRRMHIAELQIELENERFTKKRVEEDLEVARRKAARLKAHTEGSSALGKLQQEVREYREILKCSICHERPKEVVITKCYHLFCNTCVQRILESRHRKCSVCAASFGPNDVKPVYI</sequence>
<evidence type="ECO:0000313" key="19">
    <source>
        <dbReference type="Proteomes" id="UP000230069"/>
    </source>
</evidence>
<evidence type="ECO:0000256" key="7">
    <source>
        <dbReference type="ARBA" id="ARBA00022771"/>
    </source>
</evidence>
<dbReference type="SMART" id="SM00184">
    <property type="entry name" value="RING"/>
    <property type="match status" value="1"/>
</dbReference>
<dbReference type="FunCoup" id="A0A2G5E3E2">
    <property type="interactions" value="3554"/>
</dbReference>
<accession>A0A2G5E3E2</accession>
<comment type="subcellular location">
    <subcellularLocation>
        <location evidence="2 14">Nucleus</location>
    </subcellularLocation>
</comment>
<comment type="pathway">
    <text evidence="3 14">Protein modification; protein ubiquitination.</text>
</comment>
<evidence type="ECO:0000256" key="1">
    <source>
        <dbReference type="ARBA" id="ARBA00000900"/>
    </source>
</evidence>
<dbReference type="PROSITE" id="PS50089">
    <property type="entry name" value="ZF_RING_2"/>
    <property type="match status" value="1"/>
</dbReference>
<name>A0A2G5E3E2_AQUCA</name>
<dbReference type="AlphaFoldDB" id="A0A2G5E3E2"/>
<feature type="coiled-coil region" evidence="15">
    <location>
        <begin position="469"/>
        <end position="496"/>
    </location>
</feature>
<evidence type="ECO:0000256" key="12">
    <source>
        <dbReference type="ARBA" id="ARBA00023242"/>
    </source>
</evidence>
<dbReference type="GO" id="GO:0016567">
    <property type="term" value="P:protein ubiquitination"/>
    <property type="evidence" value="ECO:0007669"/>
    <property type="project" value="UniProtKB-UniRule"/>
</dbReference>
<feature type="domain" description="RING-type" evidence="17">
    <location>
        <begin position="829"/>
        <end position="867"/>
    </location>
</feature>
<evidence type="ECO:0000256" key="4">
    <source>
        <dbReference type="ARBA" id="ARBA00005555"/>
    </source>
</evidence>
<evidence type="ECO:0000256" key="13">
    <source>
        <dbReference type="PROSITE-ProRule" id="PRU00175"/>
    </source>
</evidence>
<keyword evidence="5 14" id="KW-0808">Transferase</keyword>
<evidence type="ECO:0000256" key="8">
    <source>
        <dbReference type="ARBA" id="ARBA00022786"/>
    </source>
</evidence>
<dbReference type="GO" id="GO:0033503">
    <property type="term" value="C:HULC complex"/>
    <property type="evidence" value="ECO:0007669"/>
    <property type="project" value="TreeGrafter"/>
</dbReference>
<dbReference type="PANTHER" id="PTHR23163:SF0">
    <property type="entry name" value="E3 UBIQUITIN-PROTEIN LIGASE BRE1"/>
    <property type="match status" value="1"/>
</dbReference>
<dbReference type="Pfam" id="PF00097">
    <property type="entry name" value="zf-C3HC4"/>
    <property type="match status" value="1"/>
</dbReference>
<evidence type="ECO:0000256" key="5">
    <source>
        <dbReference type="ARBA" id="ARBA00022679"/>
    </source>
</evidence>
<dbReference type="GO" id="GO:0005634">
    <property type="term" value="C:nucleus"/>
    <property type="evidence" value="ECO:0007669"/>
    <property type="project" value="UniProtKB-SubCell"/>
</dbReference>
<feature type="coiled-coil region" evidence="15">
    <location>
        <begin position="233"/>
        <end position="281"/>
    </location>
</feature>
<evidence type="ECO:0000256" key="6">
    <source>
        <dbReference type="ARBA" id="ARBA00022723"/>
    </source>
</evidence>
<keyword evidence="8 14" id="KW-0833">Ubl conjugation pathway</keyword>
<dbReference type="STRING" id="218851.A0A2G5E3E2"/>
<reference evidence="18 19" key="1">
    <citation type="submission" date="2017-09" db="EMBL/GenBank/DDBJ databases">
        <title>WGS assembly of Aquilegia coerulea Goldsmith.</title>
        <authorList>
            <person name="Hodges S."/>
            <person name="Kramer E."/>
            <person name="Nordborg M."/>
            <person name="Tomkins J."/>
            <person name="Borevitz J."/>
            <person name="Derieg N."/>
            <person name="Yan J."/>
            <person name="Mihaltcheva S."/>
            <person name="Hayes R.D."/>
            <person name="Rokhsar D."/>
        </authorList>
    </citation>
    <scope>NUCLEOTIDE SEQUENCE [LARGE SCALE GENOMIC DNA]</scope>
    <source>
        <strain evidence="19">cv. Goldsmith</strain>
    </source>
</reference>
<evidence type="ECO:0000256" key="10">
    <source>
        <dbReference type="ARBA" id="ARBA00022853"/>
    </source>
</evidence>
<dbReference type="Gene3D" id="3.30.40.10">
    <property type="entry name" value="Zinc/RING finger domain, C3HC4 (zinc finger)"/>
    <property type="match status" value="1"/>
</dbReference>
<dbReference type="SUPFAM" id="SSF57850">
    <property type="entry name" value="RING/U-box"/>
    <property type="match status" value="1"/>
</dbReference>
<dbReference type="GO" id="GO:0061630">
    <property type="term" value="F:ubiquitin protein ligase activity"/>
    <property type="evidence" value="ECO:0007669"/>
    <property type="project" value="UniProtKB-EC"/>
</dbReference>
<evidence type="ECO:0000259" key="17">
    <source>
        <dbReference type="PROSITE" id="PS50089"/>
    </source>
</evidence>
<evidence type="ECO:0000256" key="2">
    <source>
        <dbReference type="ARBA" id="ARBA00004123"/>
    </source>
</evidence>
<dbReference type="InterPro" id="IPR017907">
    <property type="entry name" value="Znf_RING_CS"/>
</dbReference>
<keyword evidence="19" id="KW-1185">Reference proteome</keyword>
<evidence type="ECO:0000256" key="14">
    <source>
        <dbReference type="RuleBase" id="RU365038"/>
    </source>
</evidence>
<gene>
    <name evidence="18" type="ORF">AQUCO_01300798v1</name>
</gene>
<evidence type="ECO:0000256" key="11">
    <source>
        <dbReference type="ARBA" id="ARBA00023054"/>
    </source>
</evidence>
<keyword evidence="9 14" id="KW-0862">Zinc</keyword>
<protein>
    <recommendedName>
        <fullName evidence="14">E3 ubiquitin protein ligase</fullName>
        <ecNumber evidence="14">2.3.2.27</ecNumber>
    </recommendedName>
</protein>
<dbReference type="Proteomes" id="UP000230069">
    <property type="component" value="Unassembled WGS sequence"/>
</dbReference>
<proteinExistence type="inferred from homology"/>
<keyword evidence="6 14" id="KW-0479">Metal-binding</keyword>
<feature type="region of interest" description="Disordered" evidence="16">
    <location>
        <begin position="1"/>
        <end position="28"/>
    </location>
</feature>
<evidence type="ECO:0000256" key="16">
    <source>
        <dbReference type="SAM" id="MobiDB-lite"/>
    </source>
</evidence>
<dbReference type="InParanoid" id="A0A2G5E3E2"/>
<dbReference type="GO" id="GO:0008270">
    <property type="term" value="F:zinc ion binding"/>
    <property type="evidence" value="ECO:0007669"/>
    <property type="project" value="UniProtKB-KW"/>
</dbReference>
<dbReference type="EC" id="2.3.2.27" evidence="14"/>
<keyword evidence="10 14" id="KW-0156">Chromatin regulator</keyword>
<feature type="coiled-coil region" evidence="15">
    <location>
        <begin position="772"/>
        <end position="806"/>
    </location>
</feature>
<dbReference type="InterPro" id="IPR013956">
    <property type="entry name" value="E3_ubiquit_lig_Bre1"/>
</dbReference>
<evidence type="ECO:0000256" key="9">
    <source>
        <dbReference type="ARBA" id="ARBA00022833"/>
    </source>
</evidence>
<evidence type="ECO:0000313" key="18">
    <source>
        <dbReference type="EMBL" id="PIA50302.1"/>
    </source>
</evidence>
<feature type="coiled-coil region" evidence="15">
    <location>
        <begin position="589"/>
        <end position="616"/>
    </location>
</feature>